<dbReference type="SUPFAM" id="SSF55729">
    <property type="entry name" value="Acyl-CoA N-acyltransferases (Nat)"/>
    <property type="match status" value="1"/>
</dbReference>
<dbReference type="InterPro" id="IPR016181">
    <property type="entry name" value="Acyl_CoA_acyltransferase"/>
</dbReference>
<dbReference type="GO" id="GO:0016747">
    <property type="term" value="F:acyltransferase activity, transferring groups other than amino-acyl groups"/>
    <property type="evidence" value="ECO:0007669"/>
    <property type="project" value="InterPro"/>
</dbReference>
<feature type="domain" description="N-acetyltransferase" evidence="1">
    <location>
        <begin position="8"/>
        <end position="155"/>
    </location>
</feature>
<protein>
    <submittedName>
        <fullName evidence="2">GNAT family N-acetyltransferase</fullName>
    </submittedName>
</protein>
<keyword evidence="2" id="KW-0808">Transferase</keyword>
<accession>A0A5R8Q916</accession>
<comment type="caution">
    <text evidence="2">The sequence shown here is derived from an EMBL/GenBank/DDBJ whole genome shotgun (WGS) entry which is preliminary data.</text>
</comment>
<dbReference type="InterPro" id="IPR000182">
    <property type="entry name" value="GNAT_dom"/>
</dbReference>
<dbReference type="PANTHER" id="PTHR43792">
    <property type="entry name" value="GNAT FAMILY, PUTATIVE (AFU_ORTHOLOGUE AFUA_3G00765)-RELATED-RELATED"/>
    <property type="match status" value="1"/>
</dbReference>
<dbReference type="EMBL" id="VBWP01000010">
    <property type="protein sequence ID" value="TLG71745.1"/>
    <property type="molecule type" value="Genomic_DNA"/>
</dbReference>
<dbReference type="Gene3D" id="3.40.630.30">
    <property type="match status" value="1"/>
</dbReference>
<dbReference type="RefSeq" id="WP_138191978.1">
    <property type="nucleotide sequence ID" value="NZ_VBWP01000010.1"/>
</dbReference>
<evidence type="ECO:0000313" key="2">
    <source>
        <dbReference type="EMBL" id="TLG71745.1"/>
    </source>
</evidence>
<dbReference type="AlphaFoldDB" id="A0A5R8Q916"/>
<gene>
    <name evidence="2" type="ORF">FEZ08_10065</name>
</gene>
<evidence type="ECO:0000313" key="3">
    <source>
        <dbReference type="Proteomes" id="UP000306912"/>
    </source>
</evidence>
<organism evidence="2 3">
    <name type="scientific">Culicoidibacter larvae</name>
    <dbReference type="NCBI Taxonomy" id="2579976"/>
    <lineage>
        <taxon>Bacteria</taxon>
        <taxon>Bacillati</taxon>
        <taxon>Bacillota</taxon>
        <taxon>Culicoidibacteria</taxon>
        <taxon>Culicoidibacterales</taxon>
        <taxon>Culicoidibacteraceae</taxon>
        <taxon>Culicoidibacter</taxon>
    </lineage>
</organism>
<evidence type="ECO:0000259" key="1">
    <source>
        <dbReference type="PROSITE" id="PS51186"/>
    </source>
</evidence>
<dbReference type="Pfam" id="PF13302">
    <property type="entry name" value="Acetyltransf_3"/>
    <property type="match status" value="1"/>
</dbReference>
<dbReference type="Proteomes" id="UP000306912">
    <property type="component" value="Unassembled WGS sequence"/>
</dbReference>
<dbReference type="InterPro" id="IPR051531">
    <property type="entry name" value="N-acetyltransferase"/>
</dbReference>
<name>A0A5R8Q916_9FIRM</name>
<dbReference type="PANTHER" id="PTHR43792:SF1">
    <property type="entry name" value="N-ACETYLTRANSFERASE DOMAIN-CONTAINING PROTEIN"/>
    <property type="match status" value="1"/>
</dbReference>
<sequence>MNITTQRCSVRPFEKSDIKAFMAYRNNMEWMQYQGFKGLSEQQYIEGLLNTQHTLYEGIQLAIIHNELDILIGDFYLKQVGKVMLIGYSISPDMARQGYAYEVVSVMIDQLVRKDIDYIKAGVDKENVASIALLKKLGFEYIGFIEDEDIYILQV</sequence>
<dbReference type="OrthoDB" id="9785602at2"/>
<keyword evidence="3" id="KW-1185">Reference proteome</keyword>
<proteinExistence type="predicted"/>
<dbReference type="PROSITE" id="PS51186">
    <property type="entry name" value="GNAT"/>
    <property type="match status" value="1"/>
</dbReference>
<reference evidence="2 3" key="1">
    <citation type="submission" date="2019-05" db="EMBL/GenBank/DDBJ databases">
        <title>Culicoidintestinum kansasii gen. nov., sp. nov. from the gastrointestinal tract of the biting midge, Culicoides sonorensis.</title>
        <authorList>
            <person name="Neupane S."/>
            <person name="Ghosh A."/>
            <person name="Gunther S."/>
            <person name="Martin K."/>
            <person name="Zurek L."/>
        </authorList>
    </citation>
    <scope>NUCLEOTIDE SEQUENCE [LARGE SCALE GENOMIC DNA]</scope>
    <source>
        <strain evidence="2 3">CS-1</strain>
    </source>
</reference>
<dbReference type="InParanoid" id="A0A5R8Q916"/>